<dbReference type="InterPro" id="IPR001254">
    <property type="entry name" value="Trypsin_dom"/>
</dbReference>
<reference evidence="13 14" key="1">
    <citation type="submission" date="2020-04" db="EMBL/GenBank/DDBJ databases">
        <authorList>
            <person name="Wallbank WR R."/>
            <person name="Pardo Diaz C."/>
            <person name="Kozak K."/>
            <person name="Martin S."/>
            <person name="Jiggins C."/>
            <person name="Moest M."/>
            <person name="Warren A I."/>
            <person name="Byers J.R.P. K."/>
            <person name="Montejo-Kovacevich G."/>
            <person name="Yen C E."/>
        </authorList>
    </citation>
    <scope>NUCLEOTIDE SEQUENCE [LARGE SCALE GENOMIC DNA]</scope>
</reference>
<keyword evidence="4" id="KW-0645">Protease</keyword>
<evidence type="ECO:0000256" key="11">
    <source>
        <dbReference type="SAM" id="SignalP"/>
    </source>
</evidence>
<evidence type="ECO:0000256" key="1">
    <source>
        <dbReference type="ARBA" id="ARBA00004239"/>
    </source>
</evidence>
<dbReference type="PANTHER" id="PTHR24276:SF98">
    <property type="entry name" value="FI18310P1-RELATED"/>
    <property type="match status" value="1"/>
</dbReference>
<evidence type="ECO:0000256" key="2">
    <source>
        <dbReference type="ARBA" id="ARBA00007664"/>
    </source>
</evidence>
<feature type="signal peptide" evidence="11">
    <location>
        <begin position="1"/>
        <end position="19"/>
    </location>
</feature>
<dbReference type="PROSITE" id="PS50240">
    <property type="entry name" value="TRYPSIN_DOM"/>
    <property type="match status" value="1"/>
</dbReference>
<evidence type="ECO:0000256" key="8">
    <source>
        <dbReference type="ARBA" id="ARBA00023240"/>
    </source>
</evidence>
<accession>A0A8S1ALM4</accession>
<keyword evidence="5" id="KW-0378">Hydrolase</keyword>
<keyword evidence="6" id="KW-0720">Serine protease</keyword>
<keyword evidence="14" id="KW-1185">Reference proteome</keyword>
<comment type="caution">
    <text evidence="13">The sequence shown here is derived from an EMBL/GenBank/DDBJ whole genome shotgun (WGS) entry which is preliminary data.</text>
</comment>
<evidence type="ECO:0000259" key="12">
    <source>
        <dbReference type="PROSITE" id="PS50240"/>
    </source>
</evidence>
<comment type="subcellular location">
    <subcellularLocation>
        <location evidence="1">Secreted</location>
        <location evidence="1">Extracellular space</location>
    </subcellularLocation>
</comment>
<comment type="function">
    <text evidence="9">Fibrinolytic activity; shows preferential cleavage of Arg-Gly bonds in all three fibrinogen chains. Contact with the caterpillars causes severe bleeding, due the anticoagulant effect of the protein.</text>
</comment>
<dbReference type="AlphaFoldDB" id="A0A8S1ALM4"/>
<dbReference type="InterPro" id="IPR009003">
    <property type="entry name" value="Peptidase_S1_PA"/>
</dbReference>
<evidence type="ECO:0000256" key="7">
    <source>
        <dbReference type="ARBA" id="ARBA00023157"/>
    </source>
</evidence>
<evidence type="ECO:0000256" key="5">
    <source>
        <dbReference type="ARBA" id="ARBA00022801"/>
    </source>
</evidence>
<dbReference type="SUPFAM" id="SSF50494">
    <property type="entry name" value="Trypsin-like serine proteases"/>
    <property type="match status" value="1"/>
</dbReference>
<dbReference type="SMART" id="SM00020">
    <property type="entry name" value="Tryp_SPc"/>
    <property type="match status" value="1"/>
</dbReference>
<dbReference type="Pfam" id="PF00089">
    <property type="entry name" value="Trypsin"/>
    <property type="match status" value="1"/>
</dbReference>
<comment type="similarity">
    <text evidence="2">Belongs to the peptidase S1 family.</text>
</comment>
<keyword evidence="11" id="KW-0732">Signal</keyword>
<feature type="domain" description="Peptidase S1" evidence="12">
    <location>
        <begin position="25"/>
        <end position="207"/>
    </location>
</feature>
<dbReference type="OrthoDB" id="6380398at2759"/>
<protein>
    <recommendedName>
        <fullName evidence="12">Peptidase S1 domain-containing protein</fullName>
    </recommendedName>
</protein>
<dbReference type="PRINTS" id="PR00722">
    <property type="entry name" value="CHYMOTRYPSIN"/>
</dbReference>
<proteinExistence type="inferred from homology"/>
<dbReference type="PROSITE" id="PS00134">
    <property type="entry name" value="TRYPSIN_HIS"/>
    <property type="match status" value="1"/>
</dbReference>
<evidence type="ECO:0000313" key="13">
    <source>
        <dbReference type="EMBL" id="CAB3250562.1"/>
    </source>
</evidence>
<keyword evidence="10" id="KW-1205">Fibrinolytic toxin</keyword>
<dbReference type="Gene3D" id="2.40.10.10">
    <property type="entry name" value="Trypsin-like serine proteases"/>
    <property type="match status" value="1"/>
</dbReference>
<name>A0A8S1ALM4_ARCPL</name>
<dbReference type="GO" id="GO:0006508">
    <property type="term" value="P:proteolysis"/>
    <property type="evidence" value="ECO:0007669"/>
    <property type="project" value="UniProtKB-KW"/>
</dbReference>
<dbReference type="GO" id="GO:0005576">
    <property type="term" value="C:extracellular region"/>
    <property type="evidence" value="ECO:0007669"/>
    <property type="project" value="UniProtKB-SubCell"/>
</dbReference>
<keyword evidence="3" id="KW-0800">Toxin</keyword>
<dbReference type="GO" id="GO:0004252">
    <property type="term" value="F:serine-type endopeptidase activity"/>
    <property type="evidence" value="ECO:0007669"/>
    <property type="project" value="InterPro"/>
</dbReference>
<sequence length="207" mass="22961">MKPIQFIFTISHFLGLARCEMQAFVVHGKNAKISAFPHSAFLSISCKLKKDTDAEVCICGSSIINQHMILTAGHCLSGCAGSLSLTASVGSEDIYNGISHSVQSYVVHEKYNDVKVTHDIALGKLKTPLKFNSHVKRVVLMKHPPYHDEAIAAGWGLIDELKGKMTRKLKFTKQYVARKSDCVRVFRDIPKETLCASNKDKSSYMSQ</sequence>
<organism evidence="13 14">
    <name type="scientific">Arctia plantaginis</name>
    <name type="common">Wood tiger moth</name>
    <name type="synonym">Phalaena plantaginis</name>
    <dbReference type="NCBI Taxonomy" id="874455"/>
    <lineage>
        <taxon>Eukaryota</taxon>
        <taxon>Metazoa</taxon>
        <taxon>Ecdysozoa</taxon>
        <taxon>Arthropoda</taxon>
        <taxon>Hexapoda</taxon>
        <taxon>Insecta</taxon>
        <taxon>Pterygota</taxon>
        <taxon>Neoptera</taxon>
        <taxon>Endopterygota</taxon>
        <taxon>Lepidoptera</taxon>
        <taxon>Glossata</taxon>
        <taxon>Ditrysia</taxon>
        <taxon>Noctuoidea</taxon>
        <taxon>Erebidae</taxon>
        <taxon>Arctiinae</taxon>
        <taxon>Arctia</taxon>
    </lineage>
</organism>
<dbReference type="InterPro" id="IPR018114">
    <property type="entry name" value="TRYPSIN_HIS"/>
</dbReference>
<evidence type="ECO:0000256" key="9">
    <source>
        <dbReference type="ARBA" id="ARBA00055534"/>
    </source>
</evidence>
<dbReference type="GO" id="GO:0090729">
    <property type="term" value="F:toxin activity"/>
    <property type="evidence" value="ECO:0007669"/>
    <property type="project" value="UniProtKB-KW"/>
</dbReference>
<evidence type="ECO:0000256" key="6">
    <source>
        <dbReference type="ARBA" id="ARBA00022825"/>
    </source>
</evidence>
<evidence type="ECO:0000313" key="14">
    <source>
        <dbReference type="Proteomes" id="UP000494106"/>
    </source>
</evidence>
<dbReference type="InterPro" id="IPR050430">
    <property type="entry name" value="Peptidase_S1"/>
</dbReference>
<gene>
    <name evidence="13" type="ORF">APLA_LOCUS12770</name>
</gene>
<feature type="chain" id="PRO_5035918094" description="Peptidase S1 domain-containing protein" evidence="11">
    <location>
        <begin position="20"/>
        <end position="207"/>
    </location>
</feature>
<keyword evidence="7" id="KW-1015">Disulfide bond</keyword>
<evidence type="ECO:0000256" key="4">
    <source>
        <dbReference type="ARBA" id="ARBA00022670"/>
    </source>
</evidence>
<dbReference type="Proteomes" id="UP000494106">
    <property type="component" value="Unassembled WGS sequence"/>
</dbReference>
<dbReference type="InterPro" id="IPR001314">
    <property type="entry name" value="Peptidase_S1A"/>
</dbReference>
<dbReference type="EMBL" id="CADEBC010000540">
    <property type="protein sequence ID" value="CAB3250562.1"/>
    <property type="molecule type" value="Genomic_DNA"/>
</dbReference>
<dbReference type="InterPro" id="IPR043504">
    <property type="entry name" value="Peptidase_S1_PA_chymotrypsin"/>
</dbReference>
<evidence type="ECO:0000256" key="3">
    <source>
        <dbReference type="ARBA" id="ARBA00022656"/>
    </source>
</evidence>
<evidence type="ECO:0000256" key="10">
    <source>
        <dbReference type="ARBA" id="ARBA00084094"/>
    </source>
</evidence>
<dbReference type="PANTHER" id="PTHR24276">
    <property type="entry name" value="POLYSERASE-RELATED"/>
    <property type="match status" value="1"/>
</dbReference>
<dbReference type="FunFam" id="2.40.10.10:FF:000068">
    <property type="entry name" value="transmembrane protease serine 2"/>
    <property type="match status" value="1"/>
</dbReference>
<keyword evidence="8" id="KW-1199">Hemostasis impairing toxin</keyword>